<organism evidence="2 3">
    <name type="scientific">Arctia plantaginis</name>
    <name type="common">Wood tiger moth</name>
    <name type="synonym">Phalaena plantaginis</name>
    <dbReference type="NCBI Taxonomy" id="874455"/>
    <lineage>
        <taxon>Eukaryota</taxon>
        <taxon>Metazoa</taxon>
        <taxon>Ecdysozoa</taxon>
        <taxon>Arthropoda</taxon>
        <taxon>Hexapoda</taxon>
        <taxon>Insecta</taxon>
        <taxon>Pterygota</taxon>
        <taxon>Neoptera</taxon>
        <taxon>Endopterygota</taxon>
        <taxon>Lepidoptera</taxon>
        <taxon>Glossata</taxon>
        <taxon>Ditrysia</taxon>
        <taxon>Noctuoidea</taxon>
        <taxon>Erebidae</taxon>
        <taxon>Arctiinae</taxon>
        <taxon>Arctia</taxon>
    </lineage>
</organism>
<dbReference type="Proteomes" id="UP000494256">
    <property type="component" value="Unassembled WGS sequence"/>
</dbReference>
<feature type="compositionally biased region" description="Basic and acidic residues" evidence="1">
    <location>
        <begin position="18"/>
        <end position="30"/>
    </location>
</feature>
<accession>A0A8S0ZI29</accession>
<feature type="compositionally biased region" description="Acidic residues" evidence="1">
    <location>
        <begin position="55"/>
        <end position="70"/>
    </location>
</feature>
<comment type="caution">
    <text evidence="2">The sequence shown here is derived from an EMBL/GenBank/DDBJ whole genome shotgun (WGS) entry which is preliminary data.</text>
</comment>
<evidence type="ECO:0008006" key="4">
    <source>
        <dbReference type="Google" id="ProtNLM"/>
    </source>
</evidence>
<evidence type="ECO:0000256" key="1">
    <source>
        <dbReference type="SAM" id="MobiDB-lite"/>
    </source>
</evidence>
<feature type="compositionally biased region" description="Polar residues" evidence="1">
    <location>
        <begin position="75"/>
        <end position="89"/>
    </location>
</feature>
<protein>
    <recommendedName>
        <fullName evidence="4">Reverse transcriptase Ty1/copia-type domain-containing protein</fullName>
    </recommendedName>
</protein>
<proteinExistence type="predicted"/>
<dbReference type="EMBL" id="CADEBD010000291">
    <property type="protein sequence ID" value="CAB3232793.1"/>
    <property type="molecule type" value="Genomic_DNA"/>
</dbReference>
<sequence length="203" mass="23622">MWDEIASKSNNENYENIRVLDLEEYKDHDTTVPTLNEENEEKNQENQGTVTLSEENQEIEHQEESEEEIEGENHLSFQTPPEGENSPNEIQEPEVLGRRKRIRKVPAYLQNYALLTFAEAVSASDKDKWLEAIQDEKDSLEKNQTWILDVNLKPTKSDPCVFKNDEHDIILALYVDDGLIVGKDINKLRTILMKIESEFEIQF</sequence>
<gene>
    <name evidence="2" type="ORF">APLA_LOCUS5833</name>
</gene>
<evidence type="ECO:0000313" key="3">
    <source>
        <dbReference type="Proteomes" id="UP000494256"/>
    </source>
</evidence>
<dbReference type="OrthoDB" id="7367179at2759"/>
<dbReference type="AlphaFoldDB" id="A0A8S0ZI29"/>
<name>A0A8S0ZI29_ARCPL</name>
<feature type="region of interest" description="Disordered" evidence="1">
    <location>
        <begin position="1"/>
        <end position="91"/>
    </location>
</feature>
<evidence type="ECO:0000313" key="2">
    <source>
        <dbReference type="EMBL" id="CAB3232793.1"/>
    </source>
</evidence>
<reference evidence="2 3" key="1">
    <citation type="submission" date="2020-04" db="EMBL/GenBank/DDBJ databases">
        <authorList>
            <person name="Wallbank WR R."/>
            <person name="Pardo Diaz C."/>
            <person name="Kozak K."/>
            <person name="Martin S."/>
            <person name="Jiggins C."/>
            <person name="Moest M."/>
            <person name="Warren A I."/>
            <person name="Byers J.R.P. K."/>
            <person name="Montejo-Kovacevich G."/>
            <person name="Yen C E."/>
        </authorList>
    </citation>
    <scope>NUCLEOTIDE SEQUENCE [LARGE SCALE GENOMIC DNA]</scope>
</reference>